<keyword evidence="2" id="KW-0732">Signal</keyword>
<feature type="region of interest" description="Disordered" evidence="1">
    <location>
        <begin position="24"/>
        <end position="50"/>
    </location>
</feature>
<dbReference type="InterPro" id="IPR054384">
    <property type="entry name" value="SecDF_P1_head"/>
</dbReference>
<gene>
    <name evidence="4" type="ORF">GCM10023337_04090</name>
</gene>
<feature type="signal peptide" evidence="2">
    <location>
        <begin position="1"/>
        <end position="20"/>
    </location>
</feature>
<feature type="domain" description="SecDF P1 head subdomain" evidence="3">
    <location>
        <begin position="82"/>
        <end position="162"/>
    </location>
</feature>
<dbReference type="Pfam" id="PF22599">
    <property type="entry name" value="SecDF_P1_head"/>
    <property type="match status" value="1"/>
</dbReference>
<reference evidence="5" key="1">
    <citation type="journal article" date="2019" name="Int. J. Syst. Evol. Microbiol.">
        <title>The Global Catalogue of Microorganisms (GCM) 10K type strain sequencing project: providing services to taxonomists for standard genome sequencing and annotation.</title>
        <authorList>
            <consortium name="The Broad Institute Genomics Platform"/>
            <consortium name="The Broad Institute Genome Sequencing Center for Infectious Disease"/>
            <person name="Wu L."/>
            <person name="Ma J."/>
        </authorList>
    </citation>
    <scope>NUCLEOTIDE SEQUENCE [LARGE SCALE GENOMIC DNA]</scope>
    <source>
        <strain evidence="5">JCM 18423</strain>
    </source>
</reference>
<dbReference type="Proteomes" id="UP001500227">
    <property type="component" value="Unassembled WGS sequence"/>
</dbReference>
<dbReference type="PROSITE" id="PS51257">
    <property type="entry name" value="PROKAR_LIPOPROTEIN"/>
    <property type="match status" value="1"/>
</dbReference>
<sequence>MPKLKTLSRLLVPVALMALAACQTPHQPGSSTASTAPATTQTAPAAGVDASVQAPEAQTMAPLMIFLADTKPQADWAEIQLDESNTLYMEPDPFLTRNDLSSVEAGTAETGEGLLALTLNETATQRLTTITQQNPGKRLALVVDGTLLAIPGYSEPITEGRLIFMVGSKENAVTAAQIIAGQNAEPM</sequence>
<feature type="chain" id="PRO_5047123419" description="SecDF P1 head subdomain domain-containing protein" evidence="2">
    <location>
        <begin position="21"/>
        <end position="187"/>
    </location>
</feature>
<comment type="caution">
    <text evidence="4">The sequence shown here is derived from an EMBL/GenBank/DDBJ whole genome shotgun (WGS) entry which is preliminary data.</text>
</comment>
<evidence type="ECO:0000256" key="2">
    <source>
        <dbReference type="SAM" id="SignalP"/>
    </source>
</evidence>
<proteinExistence type="predicted"/>
<evidence type="ECO:0000256" key="1">
    <source>
        <dbReference type="SAM" id="MobiDB-lite"/>
    </source>
</evidence>
<dbReference type="RefSeq" id="WP_260649535.1">
    <property type="nucleotide sequence ID" value="NZ_BAABKD010000002.1"/>
</dbReference>
<protein>
    <recommendedName>
        <fullName evidence="3">SecDF P1 head subdomain domain-containing protein</fullName>
    </recommendedName>
</protein>
<feature type="compositionally biased region" description="Low complexity" evidence="1">
    <location>
        <begin position="24"/>
        <end position="47"/>
    </location>
</feature>
<keyword evidence="5" id="KW-1185">Reference proteome</keyword>
<evidence type="ECO:0000259" key="3">
    <source>
        <dbReference type="Pfam" id="PF22599"/>
    </source>
</evidence>
<dbReference type="Gene3D" id="3.30.1360.200">
    <property type="match status" value="1"/>
</dbReference>
<evidence type="ECO:0000313" key="5">
    <source>
        <dbReference type="Proteomes" id="UP001500227"/>
    </source>
</evidence>
<evidence type="ECO:0000313" key="4">
    <source>
        <dbReference type="EMBL" id="GAA5085405.1"/>
    </source>
</evidence>
<name>A0ABP9LX05_9BURK</name>
<dbReference type="EMBL" id="BAABKD010000002">
    <property type="protein sequence ID" value="GAA5085405.1"/>
    <property type="molecule type" value="Genomic_DNA"/>
</dbReference>
<organism evidence="4 5">
    <name type="scientific">Paenalcaligenes hermetiae</name>
    <dbReference type="NCBI Taxonomy" id="1157987"/>
    <lineage>
        <taxon>Bacteria</taxon>
        <taxon>Pseudomonadati</taxon>
        <taxon>Pseudomonadota</taxon>
        <taxon>Betaproteobacteria</taxon>
        <taxon>Burkholderiales</taxon>
        <taxon>Alcaligenaceae</taxon>
        <taxon>Paenalcaligenes</taxon>
    </lineage>
</organism>
<accession>A0ABP9LX05</accession>